<proteinExistence type="predicted"/>
<sequence length="373" mass="42523">MTSQGLCSLPGRPDIYGVGVRAAFYTQWLGTLIMEYISEDDLSDLRFISLFSSAAASISLVIGIACNVLNPLDIYFLLLFAMGFFLFLMPLCIWRVITRCQPHLDPFLLTKENHGTFYYLVALTILMATVSMGTWYYTVFLPHLNRNCRDVVFMLGKVNLESKGNVIVGAVFYIGVLSSIGGFIFLKSCCIPIRHQSTRSRRNRTRIIWHLMKLRLVSGLIIFTLLVVAIELPIQWNYVQGVYDFATITQLLPFLFSIGIFLRSWALYASSANTTGGEAGTRPSPNTSLSSSSSSSSNGEMANVVRIYRSRSPRLYYPYGYNNPYGYNYYGHEQYQDRSPYNYNDNYYNNYANLSQESQEPRWPPGVYYSRRP</sequence>
<dbReference type="Proteomes" id="UP000091967">
    <property type="component" value="Unassembled WGS sequence"/>
</dbReference>
<feature type="region of interest" description="Disordered" evidence="1">
    <location>
        <begin position="276"/>
        <end position="298"/>
    </location>
</feature>
<keyword evidence="2" id="KW-0472">Membrane</keyword>
<keyword evidence="2" id="KW-1133">Transmembrane helix</keyword>
<feature type="transmembrane region" description="Helical" evidence="2">
    <location>
        <begin position="207"/>
        <end position="230"/>
    </location>
</feature>
<comment type="caution">
    <text evidence="3">The sequence shown here is derived from an EMBL/GenBank/DDBJ whole genome shotgun (WGS) entry which is preliminary data.</text>
</comment>
<reference evidence="3 4" key="1">
    <citation type="submission" date="2016-06" db="EMBL/GenBank/DDBJ databases">
        <title>Living apart together: crosstalk between the core and supernumerary genomes in a fungal plant pathogen.</title>
        <authorList>
            <person name="Vanheule A."/>
            <person name="Audenaert K."/>
            <person name="Warris S."/>
            <person name="Van De Geest H."/>
            <person name="Schijlen E."/>
            <person name="Hofte M."/>
            <person name="De Saeger S."/>
            <person name="Haesaert G."/>
            <person name="Waalwijk C."/>
            <person name="Van Der Lee T."/>
        </authorList>
    </citation>
    <scope>NUCLEOTIDE SEQUENCE [LARGE SCALE GENOMIC DNA]</scope>
    <source>
        <strain evidence="3 4">2516</strain>
    </source>
</reference>
<evidence type="ECO:0000313" key="3">
    <source>
        <dbReference type="EMBL" id="OBS28694.1"/>
    </source>
</evidence>
<evidence type="ECO:0000256" key="1">
    <source>
        <dbReference type="SAM" id="MobiDB-lite"/>
    </source>
</evidence>
<dbReference type="STRING" id="36050.A0A1B8B7K0"/>
<dbReference type="EMBL" id="LYXU01000001">
    <property type="protein sequence ID" value="OBS28694.1"/>
    <property type="molecule type" value="Genomic_DNA"/>
</dbReference>
<feature type="transmembrane region" description="Helical" evidence="2">
    <location>
        <begin position="76"/>
        <end position="97"/>
    </location>
</feature>
<feature type="transmembrane region" description="Helical" evidence="2">
    <location>
        <begin position="166"/>
        <end position="186"/>
    </location>
</feature>
<name>A0A1B8B7K0_FUSPO</name>
<evidence type="ECO:0000313" key="4">
    <source>
        <dbReference type="Proteomes" id="UP000091967"/>
    </source>
</evidence>
<accession>A0A1B8B7K0</accession>
<organism evidence="3 4">
    <name type="scientific">Fusarium poae</name>
    <dbReference type="NCBI Taxonomy" id="36050"/>
    <lineage>
        <taxon>Eukaryota</taxon>
        <taxon>Fungi</taxon>
        <taxon>Dikarya</taxon>
        <taxon>Ascomycota</taxon>
        <taxon>Pezizomycotina</taxon>
        <taxon>Sordariomycetes</taxon>
        <taxon>Hypocreomycetidae</taxon>
        <taxon>Hypocreales</taxon>
        <taxon>Nectriaceae</taxon>
        <taxon>Fusarium</taxon>
    </lineage>
</organism>
<feature type="transmembrane region" description="Helical" evidence="2">
    <location>
        <begin position="242"/>
        <end position="262"/>
    </location>
</feature>
<evidence type="ECO:0000256" key="2">
    <source>
        <dbReference type="SAM" id="Phobius"/>
    </source>
</evidence>
<keyword evidence="4" id="KW-1185">Reference proteome</keyword>
<protein>
    <submittedName>
        <fullName evidence="3">Uncharacterized protein</fullName>
    </submittedName>
</protein>
<feature type="transmembrane region" description="Helical" evidence="2">
    <location>
        <begin position="47"/>
        <end position="70"/>
    </location>
</feature>
<gene>
    <name evidence="3" type="ORF">FPOA_02632</name>
</gene>
<keyword evidence="2" id="KW-0812">Transmembrane</keyword>
<dbReference type="OMA" id="GIFLRSW"/>
<feature type="compositionally biased region" description="Low complexity" evidence="1">
    <location>
        <begin position="288"/>
        <end position="297"/>
    </location>
</feature>
<dbReference type="AlphaFoldDB" id="A0A1B8B7K0"/>
<feature type="transmembrane region" description="Helical" evidence="2">
    <location>
        <begin position="117"/>
        <end position="137"/>
    </location>
</feature>